<keyword evidence="3 8" id="KW-0285">Flavoprotein</keyword>
<keyword evidence="5 8" id="KW-0560">Oxidoreductase</keyword>
<dbReference type="SUPFAM" id="SSF69000">
    <property type="entry name" value="FAD-dependent thiol oxidase"/>
    <property type="match status" value="1"/>
</dbReference>
<name>A0A9P8TWG3_9HYPO</name>
<dbReference type="Gene3D" id="4.10.320.60">
    <property type="match status" value="1"/>
</dbReference>
<evidence type="ECO:0000256" key="7">
    <source>
        <dbReference type="ARBA" id="ARBA00023157"/>
    </source>
</evidence>
<proteinExistence type="predicted"/>
<dbReference type="GO" id="GO:0016971">
    <property type="term" value="F:flavin-dependent sulfhydryl oxidase activity"/>
    <property type="evidence" value="ECO:0007669"/>
    <property type="project" value="InterPro"/>
</dbReference>
<protein>
    <recommendedName>
        <fullName evidence="8">Sulfhydryl oxidase</fullName>
        <ecNumber evidence="8">1.8.3.2</ecNumber>
    </recommendedName>
</protein>
<reference evidence="10" key="1">
    <citation type="submission" date="2021-08" db="EMBL/GenBank/DDBJ databases">
        <title>Chromosome-Level Trichoderma cornu-damae using Hi-C Data.</title>
        <authorList>
            <person name="Kim C.S."/>
        </authorList>
    </citation>
    <scope>NUCLEOTIDE SEQUENCE</scope>
    <source>
        <strain evidence="10">KA19-0412C</strain>
    </source>
</reference>
<dbReference type="Gene3D" id="1.20.120.310">
    <property type="entry name" value="ERV/ALR sulfhydryl oxidase domain"/>
    <property type="match status" value="1"/>
</dbReference>
<evidence type="ECO:0000256" key="2">
    <source>
        <dbReference type="ARBA" id="ARBA00004569"/>
    </source>
</evidence>
<keyword evidence="7" id="KW-1015">Disulfide bond</keyword>
<dbReference type="FunFam" id="1.20.120.310:FF:000003">
    <property type="entry name" value="Sulfhydryl oxidase"/>
    <property type="match status" value="1"/>
</dbReference>
<evidence type="ECO:0000256" key="5">
    <source>
        <dbReference type="ARBA" id="ARBA00023002"/>
    </source>
</evidence>
<evidence type="ECO:0000313" key="11">
    <source>
        <dbReference type="Proteomes" id="UP000827724"/>
    </source>
</evidence>
<feature type="domain" description="ERV/ALR sulfhydryl oxidase" evidence="9">
    <location>
        <begin position="89"/>
        <end position="189"/>
    </location>
</feature>
<keyword evidence="11" id="KW-1185">Reference proteome</keyword>
<dbReference type="PANTHER" id="PTHR12645">
    <property type="entry name" value="ALR/ERV"/>
    <property type="match status" value="1"/>
</dbReference>
<evidence type="ECO:0000256" key="4">
    <source>
        <dbReference type="ARBA" id="ARBA00022827"/>
    </source>
</evidence>
<gene>
    <name evidence="10" type="ORF">Trco_005417</name>
</gene>
<dbReference type="EC" id="1.8.3.2" evidence="8"/>
<dbReference type="GO" id="GO:0050660">
    <property type="term" value="F:flavin adenine dinucleotide binding"/>
    <property type="evidence" value="ECO:0007669"/>
    <property type="project" value="TreeGrafter"/>
</dbReference>
<evidence type="ECO:0000259" key="9">
    <source>
        <dbReference type="PROSITE" id="PS51324"/>
    </source>
</evidence>
<evidence type="ECO:0000256" key="6">
    <source>
        <dbReference type="ARBA" id="ARBA00023128"/>
    </source>
</evidence>
<sequence>MAEEASFRNAMMAATTPGLSVTSDSAAADQQPKKFPKGIVLGKDGKPCRSCTSFAAWAAQTKDKTKKDAAAGSRAVSTTAVASGPPADCPPDVETLGRSTWTLLHSIAASYPESPSRTQQSDLLSFVGLFSKLYPCWVCAEDFQGYMARQKPEVSSRDEFSQWLCRAHNDVNRKLGKPEFDCSRWDERWRTGWKDGRCD</sequence>
<evidence type="ECO:0000256" key="1">
    <source>
        <dbReference type="ARBA" id="ARBA00001974"/>
    </source>
</evidence>
<comment type="cofactor">
    <cofactor evidence="1 8">
        <name>FAD</name>
        <dbReference type="ChEBI" id="CHEBI:57692"/>
    </cofactor>
</comment>
<dbReference type="FunFam" id="4.10.320.60:FF:000002">
    <property type="entry name" value="Sulfhydryl oxidase"/>
    <property type="match status" value="1"/>
</dbReference>
<organism evidence="10 11">
    <name type="scientific">Trichoderma cornu-damae</name>
    <dbReference type="NCBI Taxonomy" id="654480"/>
    <lineage>
        <taxon>Eukaryota</taxon>
        <taxon>Fungi</taxon>
        <taxon>Dikarya</taxon>
        <taxon>Ascomycota</taxon>
        <taxon>Pezizomycotina</taxon>
        <taxon>Sordariomycetes</taxon>
        <taxon>Hypocreomycetidae</taxon>
        <taxon>Hypocreales</taxon>
        <taxon>Hypocreaceae</taxon>
        <taxon>Trichoderma</taxon>
    </lineage>
</organism>
<dbReference type="InterPro" id="IPR017905">
    <property type="entry name" value="ERV/ALR_sulphydryl_oxidase"/>
</dbReference>
<dbReference type="InterPro" id="IPR039799">
    <property type="entry name" value="ALR/ERV"/>
</dbReference>
<comment type="catalytic activity">
    <reaction evidence="8">
        <text>2 R'C(R)SH + O2 = R'C(R)S-S(R)CR' + H2O2</text>
        <dbReference type="Rhea" id="RHEA:17357"/>
        <dbReference type="ChEBI" id="CHEBI:15379"/>
        <dbReference type="ChEBI" id="CHEBI:16240"/>
        <dbReference type="ChEBI" id="CHEBI:16520"/>
        <dbReference type="ChEBI" id="CHEBI:17412"/>
        <dbReference type="EC" id="1.8.3.2"/>
    </reaction>
</comment>
<keyword evidence="4 8" id="KW-0274">FAD</keyword>
<dbReference type="PROSITE" id="PS51324">
    <property type="entry name" value="ERV_ALR"/>
    <property type="match status" value="1"/>
</dbReference>
<dbReference type="Pfam" id="PF04777">
    <property type="entry name" value="Evr1_Alr"/>
    <property type="match status" value="1"/>
</dbReference>
<dbReference type="OrthoDB" id="17199at2759"/>
<dbReference type="PANTHER" id="PTHR12645:SF0">
    <property type="entry name" value="FAD-LINKED SULFHYDRYL OXIDASE ALR"/>
    <property type="match status" value="1"/>
</dbReference>
<keyword evidence="6" id="KW-0496">Mitochondrion</keyword>
<evidence type="ECO:0000256" key="3">
    <source>
        <dbReference type="ARBA" id="ARBA00022630"/>
    </source>
</evidence>
<evidence type="ECO:0000313" key="10">
    <source>
        <dbReference type="EMBL" id="KAH6606264.1"/>
    </source>
</evidence>
<evidence type="ECO:0000256" key="8">
    <source>
        <dbReference type="RuleBase" id="RU371123"/>
    </source>
</evidence>
<comment type="subcellular location">
    <subcellularLocation>
        <location evidence="2">Mitochondrion intermembrane space</location>
    </subcellularLocation>
</comment>
<dbReference type="AlphaFoldDB" id="A0A9P8TWG3"/>
<dbReference type="GO" id="GO:0005758">
    <property type="term" value="C:mitochondrial intermembrane space"/>
    <property type="evidence" value="ECO:0007669"/>
    <property type="project" value="UniProtKB-SubCell"/>
</dbReference>
<dbReference type="InterPro" id="IPR036774">
    <property type="entry name" value="ERV/ALR_sulphydryl_oxid_sf"/>
</dbReference>
<comment type="caution">
    <text evidence="10">The sequence shown here is derived from an EMBL/GenBank/DDBJ whole genome shotgun (WGS) entry which is preliminary data.</text>
</comment>
<accession>A0A9P8TWG3</accession>
<dbReference type="EMBL" id="JAIWOZ010000004">
    <property type="protein sequence ID" value="KAH6606264.1"/>
    <property type="molecule type" value="Genomic_DNA"/>
</dbReference>
<dbReference type="Proteomes" id="UP000827724">
    <property type="component" value="Unassembled WGS sequence"/>
</dbReference>